<feature type="chain" id="PRO_5045181942" evidence="7">
    <location>
        <begin position="20"/>
        <end position="519"/>
    </location>
</feature>
<dbReference type="Pfam" id="PF01547">
    <property type="entry name" value="SBP_bac_1"/>
    <property type="match status" value="1"/>
</dbReference>
<dbReference type="RefSeq" id="WP_378053339.1">
    <property type="nucleotide sequence ID" value="NZ_JBHMDN010000073.1"/>
</dbReference>
<keyword evidence="2 7" id="KW-0732">Signal</keyword>
<gene>
    <name evidence="8" type="ORF">ACFQMJ_19595</name>
</gene>
<protein>
    <submittedName>
        <fullName evidence="8">Extracellular solute-binding protein</fullName>
    </submittedName>
</protein>
<feature type="signal peptide" evidence="7">
    <location>
        <begin position="1"/>
        <end position="19"/>
    </location>
</feature>
<dbReference type="InterPro" id="IPR050490">
    <property type="entry name" value="Bact_solute-bd_prot1"/>
</dbReference>
<reference evidence="9" key="1">
    <citation type="journal article" date="2019" name="Int. J. Syst. Evol. Microbiol.">
        <title>The Global Catalogue of Microorganisms (GCM) 10K type strain sequencing project: providing services to taxonomists for standard genome sequencing and annotation.</title>
        <authorList>
            <consortium name="The Broad Institute Genomics Platform"/>
            <consortium name="The Broad Institute Genome Sequencing Center for Infectious Disease"/>
            <person name="Wu L."/>
            <person name="Ma J."/>
        </authorList>
    </citation>
    <scope>NUCLEOTIDE SEQUENCE [LARGE SCALE GENOMIC DNA]</scope>
    <source>
        <strain evidence="9">KCTC 12907</strain>
    </source>
</reference>
<dbReference type="InterPro" id="IPR006059">
    <property type="entry name" value="SBP"/>
</dbReference>
<keyword evidence="3" id="KW-0472">Membrane</keyword>
<proteinExistence type="predicted"/>
<evidence type="ECO:0000313" key="8">
    <source>
        <dbReference type="EMBL" id="MFC7150742.1"/>
    </source>
</evidence>
<dbReference type="SUPFAM" id="SSF53850">
    <property type="entry name" value="Periplasmic binding protein-like II"/>
    <property type="match status" value="1"/>
</dbReference>
<keyword evidence="1" id="KW-1003">Cell membrane</keyword>
<dbReference type="PROSITE" id="PS51257">
    <property type="entry name" value="PROKAR_LIPOPROTEIN"/>
    <property type="match status" value="1"/>
</dbReference>
<keyword evidence="4" id="KW-0564">Palmitate</keyword>
<dbReference type="PANTHER" id="PTHR43649:SF33">
    <property type="entry name" value="POLYGALACTURONAN_RHAMNOGALACTURONAN-BINDING PROTEIN YTCQ"/>
    <property type="match status" value="1"/>
</dbReference>
<evidence type="ECO:0000256" key="2">
    <source>
        <dbReference type="ARBA" id="ARBA00022729"/>
    </source>
</evidence>
<dbReference type="Proteomes" id="UP001596378">
    <property type="component" value="Unassembled WGS sequence"/>
</dbReference>
<feature type="compositionally biased region" description="Low complexity" evidence="6">
    <location>
        <begin position="29"/>
        <end position="48"/>
    </location>
</feature>
<feature type="region of interest" description="Disordered" evidence="6">
    <location>
        <begin position="27"/>
        <end position="48"/>
    </location>
</feature>
<dbReference type="EMBL" id="JBHTAI010000012">
    <property type="protein sequence ID" value="MFC7150742.1"/>
    <property type="molecule type" value="Genomic_DNA"/>
</dbReference>
<evidence type="ECO:0000256" key="7">
    <source>
        <dbReference type="SAM" id="SignalP"/>
    </source>
</evidence>
<keyword evidence="9" id="KW-1185">Reference proteome</keyword>
<evidence type="ECO:0000256" key="5">
    <source>
        <dbReference type="ARBA" id="ARBA00023288"/>
    </source>
</evidence>
<sequence length="519" mass="57195">MKKISTLLCAFTAFALVLAGCGDKGGGASSSSPSPSSSSAPSSSGEASQATDDISKKLTLTMMVSTAAGGGWTDDHPMVKYLNDKFNIDLKFQWVPGDSYNEKLNVLAASNNFPDVFQIWDAATYSKWMQKGVFLDLQPLLADYPNLVGNVTDEAMAMMNPKGKVFGLPMYAPAFRSNLSIRQDWLDKLDLKAPGTVDEFYEVAKAFTTQDPDGNGRPDTIGFSMSVSNSGDILGIDYLKGAFGLANRWKDDNGTLVAMQTQAEEWKALATYLRQAYSDGVLDKDFPVNKERDPWNKLEGNTNGIAEVNPNEVYKQSVPTLQKLAPEADIVQLDPPAGPTGLRFANTITSTTKIVLNAKLDEEKQRRILQVIDFMFSDEGYIWSKNGIEGVHYTKNGDTYEKLDAFDNDRPQILSTWFIRRFDPSIQIRLWDDKAYVDKVLAWFENTEPYAWTNPAAGLISETFSKSGIQLDQKFTAAIVKVITGNAPVESIDDAVKAWRSGGGDKIIEETNALYADLK</sequence>
<dbReference type="Gene3D" id="3.40.190.10">
    <property type="entry name" value="Periplasmic binding protein-like II"/>
    <property type="match status" value="2"/>
</dbReference>
<evidence type="ECO:0000313" key="9">
    <source>
        <dbReference type="Proteomes" id="UP001596378"/>
    </source>
</evidence>
<dbReference type="PANTHER" id="PTHR43649">
    <property type="entry name" value="ARABINOSE-BINDING PROTEIN-RELATED"/>
    <property type="match status" value="1"/>
</dbReference>
<comment type="caution">
    <text evidence="8">The sequence shown here is derived from an EMBL/GenBank/DDBJ whole genome shotgun (WGS) entry which is preliminary data.</text>
</comment>
<accession>A0ABW2FBZ6</accession>
<evidence type="ECO:0000256" key="4">
    <source>
        <dbReference type="ARBA" id="ARBA00023139"/>
    </source>
</evidence>
<evidence type="ECO:0000256" key="1">
    <source>
        <dbReference type="ARBA" id="ARBA00022475"/>
    </source>
</evidence>
<organism evidence="8 9">
    <name type="scientific">Cohnella cellulosilytica</name>
    <dbReference type="NCBI Taxonomy" id="986710"/>
    <lineage>
        <taxon>Bacteria</taxon>
        <taxon>Bacillati</taxon>
        <taxon>Bacillota</taxon>
        <taxon>Bacilli</taxon>
        <taxon>Bacillales</taxon>
        <taxon>Paenibacillaceae</taxon>
        <taxon>Cohnella</taxon>
    </lineage>
</organism>
<keyword evidence="5" id="KW-0449">Lipoprotein</keyword>
<evidence type="ECO:0000256" key="6">
    <source>
        <dbReference type="SAM" id="MobiDB-lite"/>
    </source>
</evidence>
<name>A0ABW2FBZ6_9BACL</name>
<evidence type="ECO:0000256" key="3">
    <source>
        <dbReference type="ARBA" id="ARBA00023136"/>
    </source>
</evidence>